<organism evidence="1 2">
    <name type="scientific">Mesobacillus selenatarsenatis (strain DSM 18680 / JCM 14380 / FERM P-15431 / SF-1)</name>
    <dbReference type="NCBI Taxonomy" id="1321606"/>
    <lineage>
        <taxon>Bacteria</taxon>
        <taxon>Bacillati</taxon>
        <taxon>Bacillota</taxon>
        <taxon>Bacilli</taxon>
        <taxon>Bacillales</taxon>
        <taxon>Bacillaceae</taxon>
        <taxon>Mesobacillus</taxon>
    </lineage>
</organism>
<dbReference type="PANTHER" id="PTHR35841:SF1">
    <property type="entry name" value="PHOSPHONATES-BINDING PERIPLASMIC PROTEIN"/>
    <property type="match status" value="1"/>
</dbReference>
<proteinExistence type="predicted"/>
<dbReference type="EMBL" id="BASE01000031">
    <property type="protein sequence ID" value="GAM13401.1"/>
    <property type="molecule type" value="Genomic_DNA"/>
</dbReference>
<dbReference type="PANTHER" id="PTHR35841">
    <property type="entry name" value="PHOSPHONATES-BINDING PERIPLASMIC PROTEIN"/>
    <property type="match status" value="1"/>
</dbReference>
<dbReference type="RefSeq" id="WP_041965248.1">
    <property type="nucleotide sequence ID" value="NZ_BASE01000031.1"/>
</dbReference>
<dbReference type="STRING" id="1321606.SAMD00020551_1544"/>
<dbReference type="AlphaFoldDB" id="A0A0A8X5N1"/>
<comment type="caution">
    <text evidence="1">The sequence shown here is derived from an EMBL/GenBank/DDBJ whole genome shotgun (WGS) entry which is preliminary data.</text>
</comment>
<evidence type="ECO:0000313" key="1">
    <source>
        <dbReference type="EMBL" id="GAM13401.1"/>
    </source>
</evidence>
<name>A0A0A8X5N1_MESS1</name>
<dbReference type="Gene3D" id="3.40.190.10">
    <property type="entry name" value="Periplasmic binding protein-like II"/>
    <property type="match status" value="2"/>
</dbReference>
<dbReference type="Proteomes" id="UP000031014">
    <property type="component" value="Unassembled WGS sequence"/>
</dbReference>
<dbReference type="Pfam" id="PF12974">
    <property type="entry name" value="Phosphonate-bd"/>
    <property type="match status" value="1"/>
</dbReference>
<sequence>MLTSKSFIKVLSVPLLIGSAVLISMNTYKEPEIKIEHFPKESEKQNINSDIQFGVYNELSPLMNFVLFNKMANDITEKTSLLTHLHLKKSYSEFNMLLEDGQIDVAYLYLDQYSFQNNMKEYSIVFSPSFLTPPRSLIVVKDDSIQEISNLSNQVFGFTEPSSVNSQGIEEYLEAIGESKETFFGNYYYSFYVDESISALQSNIVKGISIDSLNLSIINNFNNKRVAPLLGNLQVVREFESGPQPVILISNNLNIDIKEKIYDYFRNFPVDKKQEVIAETIQVSSFDEINNDRLK</sequence>
<gene>
    <name evidence="1" type="ORF">SAMD00020551_1544</name>
</gene>
<reference evidence="1 2" key="1">
    <citation type="submission" date="2013-06" db="EMBL/GenBank/DDBJ databases">
        <title>Whole genome shotgun sequence of Bacillus selenatarsenatis SF-1.</title>
        <authorList>
            <person name="Kuroda M."/>
            <person name="Sei K."/>
            <person name="Yamashita M."/>
            <person name="Ike M."/>
        </authorList>
    </citation>
    <scope>NUCLEOTIDE SEQUENCE [LARGE SCALE GENOMIC DNA]</scope>
    <source>
        <strain evidence="1 2">SF-1</strain>
    </source>
</reference>
<evidence type="ECO:0000313" key="2">
    <source>
        <dbReference type="Proteomes" id="UP000031014"/>
    </source>
</evidence>
<protein>
    <submittedName>
        <fullName evidence="1">Periplasmic binding protein-related protein</fullName>
    </submittedName>
</protein>
<accession>A0A0A8X5N1</accession>
<dbReference type="SUPFAM" id="SSF53850">
    <property type="entry name" value="Periplasmic binding protein-like II"/>
    <property type="match status" value="1"/>
</dbReference>
<keyword evidence="2" id="KW-1185">Reference proteome</keyword>
<dbReference type="OrthoDB" id="9776786at2"/>